<reference evidence="1" key="1">
    <citation type="submission" date="2011-08" db="EMBL/GenBank/DDBJ databases">
        <title>Complete sequence of plasmid 1 of Streptomyces violaceusniger Tu 4113.</title>
        <authorList>
            <consortium name="US DOE Joint Genome Institute"/>
            <person name="Lucas S."/>
            <person name="Han J."/>
            <person name="Lapidus A."/>
            <person name="Cheng J.-F."/>
            <person name="Goodwin L."/>
            <person name="Pitluck S."/>
            <person name="Peters L."/>
            <person name="Ivanova N."/>
            <person name="Daligault H."/>
            <person name="Detter J.C."/>
            <person name="Han C."/>
            <person name="Tapia R."/>
            <person name="Land M."/>
            <person name="Hauser L."/>
            <person name="Kyrpides N."/>
            <person name="Ivanova N."/>
            <person name="Pagani I."/>
            <person name="Hagen A."/>
            <person name="Katz L."/>
            <person name="Fiedler H.-P."/>
            <person name="Keasling J."/>
            <person name="Fortman J."/>
            <person name="Woyke T."/>
        </authorList>
    </citation>
    <scope>NUCLEOTIDE SEQUENCE [LARGE SCALE GENOMIC DNA]</scope>
    <source>
        <strain evidence="1">Tu 4113</strain>
        <plasmid evidence="1">pSTRVI01</plasmid>
    </source>
</reference>
<organism evidence="1 2">
    <name type="scientific">Streptomyces violaceusniger (strain Tu 4113)</name>
    <dbReference type="NCBI Taxonomy" id="653045"/>
    <lineage>
        <taxon>Bacteria</taxon>
        <taxon>Bacillati</taxon>
        <taxon>Actinomycetota</taxon>
        <taxon>Actinomycetes</taxon>
        <taxon>Kitasatosporales</taxon>
        <taxon>Streptomycetaceae</taxon>
        <taxon>Streptomyces</taxon>
        <taxon>Streptomyces violaceusniger group</taxon>
    </lineage>
</organism>
<proteinExistence type="predicted"/>
<protein>
    <submittedName>
        <fullName evidence="1">Uncharacterized protein</fullName>
    </submittedName>
</protein>
<name>G2PHC3_STRV4</name>
<keyword evidence="2" id="KW-1185">Reference proteome</keyword>
<accession>G2PHC3</accession>
<evidence type="ECO:0000313" key="1">
    <source>
        <dbReference type="EMBL" id="AEM88769.1"/>
    </source>
</evidence>
<gene>
    <name evidence="1" type="ORF">Strvi_9522</name>
</gene>
<dbReference type="KEGG" id="svl:Strvi_9522"/>
<evidence type="ECO:0000313" key="2">
    <source>
        <dbReference type="Proteomes" id="UP000008703"/>
    </source>
</evidence>
<geneLocation type="plasmid" evidence="1 2">
    <name>pSTRVI01</name>
</geneLocation>
<dbReference type="HOGENOM" id="CLU_1467473_0_0_11"/>
<dbReference type="EMBL" id="CP002995">
    <property type="protein sequence ID" value="AEM88769.1"/>
    <property type="molecule type" value="Genomic_DNA"/>
</dbReference>
<sequence length="184" mass="20403">MPEPLRRAIHLLVSEAVQHCQEVLRYTEPDQAHDWERMTLYRATDAADTMGMAAMLIAAYCQYTGMSKDRLESYLQLSQQHSRAAGPTDADRAHVAGLLGKEAPAGAEHQGLVRMRHGRGERQAEKAQWPEDDPQKLFTEACLHGLRAKLCDDVDALDSYLPPHVAELARKVAGVLEEPQPAPA</sequence>
<dbReference type="AlphaFoldDB" id="G2PHC3"/>
<dbReference type="Proteomes" id="UP000008703">
    <property type="component" value="Plasmid pSTRVI01"/>
</dbReference>
<keyword evidence="1" id="KW-0614">Plasmid</keyword>